<dbReference type="GO" id="GO:0006744">
    <property type="term" value="P:ubiquinone biosynthetic process"/>
    <property type="evidence" value="ECO:0007669"/>
    <property type="project" value="InterPro"/>
</dbReference>
<evidence type="ECO:0000313" key="2">
    <source>
        <dbReference type="EMBL" id="KEO91772.1"/>
    </source>
</evidence>
<dbReference type="eggNOG" id="COG5031">
    <property type="taxonomic scope" value="Bacteria"/>
</dbReference>
<evidence type="ECO:0008006" key="4">
    <source>
        <dbReference type="Google" id="ProtNLM"/>
    </source>
</evidence>
<dbReference type="AlphaFoldDB" id="A0A074N1H8"/>
<name>A0A074N1H8_ERYLO</name>
<sequence>MGNAIDDKRPHDLSLEQAKGQTGSAPSFLLKEAGGTEGDTISPGLLLRTTPDGVEHVPIVHPDRQPAQFQFGKAWQHFQNFRKDKEQTDEIIAVLDALPWRGMADAAAAFLSTKRGREIFNSEPYLPDFLDDHAALRKTPKGSFAHAYCDFMEREQLTAAGMVEASNAARKEDVVRFDDGVDWYNDRLRDFHDILHIVTGYGRDLLGEQCVFAYMYHQRPSPGHLLTAWLGTLMMKSKIKTDAPIIGALLEARRNGKSCPRIVEQPIKELFALPLEEVRARFNTPHPHVYHKVLETYRSEGINPHAFMAAEAA</sequence>
<reference evidence="2 3" key="1">
    <citation type="submission" date="2014-04" db="EMBL/GenBank/DDBJ databases">
        <title>A comprehensive comparison of genomes of Erythrobacter spp. strains.</title>
        <authorList>
            <person name="Zheng Q."/>
        </authorList>
    </citation>
    <scope>NUCLEOTIDE SEQUENCE [LARGE SCALE GENOMIC DNA]</scope>
    <source>
        <strain evidence="2 3">DSM 6997</strain>
    </source>
</reference>
<evidence type="ECO:0000313" key="3">
    <source>
        <dbReference type="Proteomes" id="UP000027647"/>
    </source>
</evidence>
<proteinExistence type="predicted"/>
<dbReference type="Proteomes" id="UP000027647">
    <property type="component" value="Unassembled WGS sequence"/>
</dbReference>
<dbReference type="PANTHER" id="PTHR12922">
    <property type="entry name" value="UBIQUINONE BIOSYNTHESIS PROTEIN"/>
    <property type="match status" value="1"/>
</dbReference>
<evidence type="ECO:0000256" key="1">
    <source>
        <dbReference type="SAM" id="MobiDB-lite"/>
    </source>
</evidence>
<accession>A0A074N1H8</accession>
<dbReference type="STRING" id="1044.EH31_03620"/>
<gene>
    <name evidence="2" type="ORF">EH31_03620</name>
</gene>
<keyword evidence="3" id="KW-1185">Reference proteome</keyword>
<feature type="compositionally biased region" description="Basic and acidic residues" evidence="1">
    <location>
        <begin position="1"/>
        <end position="14"/>
    </location>
</feature>
<dbReference type="Pfam" id="PF05019">
    <property type="entry name" value="Coq4"/>
    <property type="match status" value="1"/>
</dbReference>
<dbReference type="PANTHER" id="PTHR12922:SF7">
    <property type="entry name" value="UBIQUINONE BIOSYNTHESIS PROTEIN COQ4 HOMOLOG, MITOCHONDRIAL"/>
    <property type="match status" value="1"/>
</dbReference>
<dbReference type="RefSeq" id="WP_051698904.1">
    <property type="nucleotide sequence ID" value="NZ_JMIW01000001.1"/>
</dbReference>
<comment type="caution">
    <text evidence="2">The sequence shown here is derived from an EMBL/GenBank/DDBJ whole genome shotgun (WGS) entry which is preliminary data.</text>
</comment>
<dbReference type="InterPro" id="IPR007715">
    <property type="entry name" value="Coq4"/>
</dbReference>
<dbReference type="OrthoDB" id="9775927at2"/>
<feature type="region of interest" description="Disordered" evidence="1">
    <location>
        <begin position="1"/>
        <end position="42"/>
    </location>
</feature>
<organism evidence="2 3">
    <name type="scientific">Erythrobacter longus</name>
    <dbReference type="NCBI Taxonomy" id="1044"/>
    <lineage>
        <taxon>Bacteria</taxon>
        <taxon>Pseudomonadati</taxon>
        <taxon>Pseudomonadota</taxon>
        <taxon>Alphaproteobacteria</taxon>
        <taxon>Sphingomonadales</taxon>
        <taxon>Erythrobacteraceae</taxon>
        <taxon>Erythrobacter/Porphyrobacter group</taxon>
        <taxon>Erythrobacter</taxon>
    </lineage>
</organism>
<protein>
    <recommendedName>
        <fullName evidence="4">Ubiquinone biosynthesis protein</fullName>
    </recommendedName>
</protein>
<dbReference type="EMBL" id="JMIW01000001">
    <property type="protein sequence ID" value="KEO91772.1"/>
    <property type="molecule type" value="Genomic_DNA"/>
</dbReference>